<accession>A0A317ZEM0</accession>
<sequence length="456" mass="50772">MQASVISKYAGIALLLCSGAISAFSLPQSSPPNVILCMTDDQGWGDTAYNGHPVLRTPHLDRMAAEGLRFDRFYSAAPVCSPTRGSALTGRHPYRYGIFYANVGSMKAEEMTLAEILKRNGYATGHFGKWHLGTLTTKIKDSNRGGPDNLDEYSPPWENGFDSCFSTEAKVPTYWKEGDYEKYGTRYWTGPGEMVPPTEISGDDSKLIMDRALPFIRKQSEAGIPFFTVIWFHTPHLPVVSAPPYTDGYEEHGDYYGCLTAMDEQMGRLRAELESLGVSKNTMLWFCSDNGPEGNDSDPGRTGGLRGRKRSLYEGGVRVPGLLVWPAMIKEARRVDFPANTSDYFPTILDALGYRMPEALARPYDGVSLLPLIRAKVTQRPSPMAFESRQQLSLTGNRYKVYSKDGGKTYALYDLIFDPAETTDISEKQPEVLEQMIHDLQTWQASCAASNRGEDY</sequence>
<dbReference type="PANTHER" id="PTHR42693">
    <property type="entry name" value="ARYLSULFATASE FAMILY MEMBER"/>
    <property type="match status" value="1"/>
</dbReference>
<dbReference type="EMBL" id="QHJQ01000011">
    <property type="protein sequence ID" value="PXA03212.1"/>
    <property type="molecule type" value="Genomic_DNA"/>
</dbReference>
<keyword evidence="3" id="KW-0732">Signal</keyword>
<protein>
    <submittedName>
        <fullName evidence="5">N-acetylgalactosamine 6-sulfate sulfatase</fullName>
    </submittedName>
</protein>
<dbReference type="Proteomes" id="UP000247099">
    <property type="component" value="Unassembled WGS sequence"/>
</dbReference>
<dbReference type="InterPro" id="IPR000917">
    <property type="entry name" value="Sulfatase_N"/>
</dbReference>
<dbReference type="InterPro" id="IPR050738">
    <property type="entry name" value="Sulfatase"/>
</dbReference>
<reference evidence="5 6" key="1">
    <citation type="submission" date="2018-05" db="EMBL/GenBank/DDBJ databases">
        <title>Coraliomargarita sinensis sp. nov., isolated from a marine solar saltern.</title>
        <authorList>
            <person name="Zhou L.Y."/>
        </authorList>
    </citation>
    <scope>NUCLEOTIDE SEQUENCE [LARGE SCALE GENOMIC DNA]</scope>
    <source>
        <strain evidence="5 6">WN38</strain>
    </source>
</reference>
<dbReference type="RefSeq" id="WP_110131967.1">
    <property type="nucleotide sequence ID" value="NZ_QHJQ01000011.1"/>
</dbReference>
<dbReference type="Pfam" id="PF00884">
    <property type="entry name" value="Sulfatase"/>
    <property type="match status" value="1"/>
</dbReference>
<feature type="chain" id="PRO_5016447612" evidence="3">
    <location>
        <begin position="24"/>
        <end position="456"/>
    </location>
</feature>
<dbReference type="GO" id="GO:0004065">
    <property type="term" value="F:arylsulfatase activity"/>
    <property type="evidence" value="ECO:0007669"/>
    <property type="project" value="TreeGrafter"/>
</dbReference>
<evidence type="ECO:0000313" key="6">
    <source>
        <dbReference type="Proteomes" id="UP000247099"/>
    </source>
</evidence>
<dbReference type="OrthoDB" id="185654at2"/>
<keyword evidence="2" id="KW-0378">Hydrolase</keyword>
<evidence type="ECO:0000259" key="4">
    <source>
        <dbReference type="Pfam" id="PF00884"/>
    </source>
</evidence>
<dbReference type="AlphaFoldDB" id="A0A317ZEM0"/>
<gene>
    <name evidence="5" type="ORF">DDZ13_13395</name>
</gene>
<evidence type="ECO:0000313" key="5">
    <source>
        <dbReference type="EMBL" id="PXA03212.1"/>
    </source>
</evidence>
<proteinExistence type="inferred from homology"/>
<dbReference type="InParanoid" id="A0A317ZEM0"/>
<evidence type="ECO:0000256" key="3">
    <source>
        <dbReference type="SAM" id="SignalP"/>
    </source>
</evidence>
<feature type="domain" description="Sulfatase N-terminal" evidence="4">
    <location>
        <begin position="32"/>
        <end position="354"/>
    </location>
</feature>
<evidence type="ECO:0000256" key="2">
    <source>
        <dbReference type="ARBA" id="ARBA00022801"/>
    </source>
</evidence>
<comment type="caution">
    <text evidence="5">The sequence shown here is derived from an EMBL/GenBank/DDBJ whole genome shotgun (WGS) entry which is preliminary data.</text>
</comment>
<dbReference type="Gene3D" id="3.30.1120.10">
    <property type="match status" value="1"/>
</dbReference>
<evidence type="ECO:0000256" key="1">
    <source>
        <dbReference type="ARBA" id="ARBA00008779"/>
    </source>
</evidence>
<dbReference type="InterPro" id="IPR017850">
    <property type="entry name" value="Alkaline_phosphatase_core_sf"/>
</dbReference>
<feature type="signal peptide" evidence="3">
    <location>
        <begin position="1"/>
        <end position="23"/>
    </location>
</feature>
<organism evidence="5 6">
    <name type="scientific">Coraliomargarita sinensis</name>
    <dbReference type="NCBI Taxonomy" id="2174842"/>
    <lineage>
        <taxon>Bacteria</taxon>
        <taxon>Pseudomonadati</taxon>
        <taxon>Verrucomicrobiota</taxon>
        <taxon>Opitutia</taxon>
        <taxon>Puniceicoccales</taxon>
        <taxon>Coraliomargaritaceae</taxon>
        <taxon>Coraliomargarita</taxon>
    </lineage>
</organism>
<dbReference type="PANTHER" id="PTHR42693:SF53">
    <property type="entry name" value="ENDO-4-O-SULFATASE"/>
    <property type="match status" value="1"/>
</dbReference>
<dbReference type="Gene3D" id="3.40.720.10">
    <property type="entry name" value="Alkaline Phosphatase, subunit A"/>
    <property type="match status" value="1"/>
</dbReference>
<comment type="similarity">
    <text evidence="1">Belongs to the sulfatase family.</text>
</comment>
<keyword evidence="6" id="KW-1185">Reference proteome</keyword>
<dbReference type="SUPFAM" id="SSF53649">
    <property type="entry name" value="Alkaline phosphatase-like"/>
    <property type="match status" value="1"/>
</dbReference>
<name>A0A317ZEM0_9BACT</name>